<dbReference type="Pfam" id="PF08245">
    <property type="entry name" value="Mur_ligase_M"/>
    <property type="match status" value="1"/>
</dbReference>
<keyword evidence="7 11" id="KW-0067">ATP-binding</keyword>
<evidence type="ECO:0000259" key="13">
    <source>
        <dbReference type="Pfam" id="PF08245"/>
    </source>
</evidence>
<comment type="caution">
    <text evidence="14">The sequence shown here is derived from an EMBL/GenBank/DDBJ whole genome shotgun (WGS) entry which is preliminary data.</text>
</comment>
<evidence type="ECO:0000313" key="15">
    <source>
        <dbReference type="EMBL" id="RHG05537.1"/>
    </source>
</evidence>
<dbReference type="EMBL" id="QRIC01000004">
    <property type="protein sequence ID" value="RHG27770.1"/>
    <property type="molecule type" value="Genomic_DNA"/>
</dbReference>
<dbReference type="NCBIfam" id="TIGR01499">
    <property type="entry name" value="folC"/>
    <property type="match status" value="1"/>
</dbReference>
<dbReference type="Proteomes" id="UP000261285">
    <property type="component" value="Unassembled WGS sequence"/>
</dbReference>
<organism evidence="14 17">
    <name type="scientific">Dorea longicatena</name>
    <dbReference type="NCBI Taxonomy" id="88431"/>
    <lineage>
        <taxon>Bacteria</taxon>
        <taxon>Bacillati</taxon>
        <taxon>Bacillota</taxon>
        <taxon>Clostridia</taxon>
        <taxon>Lachnospirales</taxon>
        <taxon>Lachnospiraceae</taxon>
        <taxon>Dorea</taxon>
    </lineage>
</organism>
<protein>
    <recommendedName>
        <fullName evidence="3">tetrahydrofolate synthase</fullName>
        <ecNumber evidence="3">6.3.2.17</ecNumber>
    </recommendedName>
    <alternativeName>
        <fullName evidence="9">Tetrahydrofolylpolyglutamate synthase</fullName>
    </alternativeName>
</protein>
<dbReference type="GO" id="GO:0008841">
    <property type="term" value="F:dihydrofolate synthase activity"/>
    <property type="evidence" value="ECO:0007669"/>
    <property type="project" value="TreeGrafter"/>
</dbReference>
<evidence type="ECO:0000313" key="19">
    <source>
        <dbReference type="Proteomes" id="UP000284112"/>
    </source>
</evidence>
<evidence type="ECO:0000313" key="17">
    <source>
        <dbReference type="Proteomes" id="UP000261285"/>
    </source>
</evidence>
<dbReference type="Proteomes" id="UP000284112">
    <property type="component" value="Unassembled WGS sequence"/>
</dbReference>
<proteinExistence type="inferred from homology"/>
<dbReference type="InterPro" id="IPR036615">
    <property type="entry name" value="Mur_ligase_C_dom_sf"/>
</dbReference>
<evidence type="ECO:0000313" key="18">
    <source>
        <dbReference type="Proteomes" id="UP000284095"/>
    </source>
</evidence>
<evidence type="ECO:0000256" key="10">
    <source>
        <dbReference type="ARBA" id="ARBA00047493"/>
    </source>
</evidence>
<dbReference type="GO" id="GO:0004326">
    <property type="term" value="F:tetrahydrofolylpolyglutamate synthase activity"/>
    <property type="evidence" value="ECO:0007669"/>
    <property type="project" value="UniProtKB-EC"/>
</dbReference>
<keyword evidence="6 11" id="KW-0547">Nucleotide-binding</keyword>
<dbReference type="EC" id="6.3.2.17" evidence="3"/>
<feature type="domain" description="Mur ligase central" evidence="13">
    <location>
        <begin position="54"/>
        <end position="278"/>
    </location>
</feature>
<dbReference type="FunFam" id="3.40.1190.10:FF:000011">
    <property type="entry name" value="Folylpolyglutamate synthase/dihydrofolate synthase"/>
    <property type="match status" value="1"/>
</dbReference>
<comment type="catalytic activity">
    <reaction evidence="10">
        <text>(6S)-5,6,7,8-tetrahydrofolyl-(gamma-L-Glu)(n) + L-glutamate + ATP = (6S)-5,6,7,8-tetrahydrofolyl-(gamma-L-Glu)(n+1) + ADP + phosphate + H(+)</text>
        <dbReference type="Rhea" id="RHEA:10580"/>
        <dbReference type="Rhea" id="RHEA-COMP:14738"/>
        <dbReference type="Rhea" id="RHEA-COMP:14740"/>
        <dbReference type="ChEBI" id="CHEBI:15378"/>
        <dbReference type="ChEBI" id="CHEBI:29985"/>
        <dbReference type="ChEBI" id="CHEBI:30616"/>
        <dbReference type="ChEBI" id="CHEBI:43474"/>
        <dbReference type="ChEBI" id="CHEBI:141005"/>
        <dbReference type="ChEBI" id="CHEBI:456216"/>
        <dbReference type="EC" id="6.3.2.17"/>
    </reaction>
</comment>
<keyword evidence="4 11" id="KW-0436">Ligase</keyword>
<evidence type="ECO:0000256" key="1">
    <source>
        <dbReference type="ARBA" id="ARBA00001946"/>
    </source>
</evidence>
<dbReference type="Pfam" id="PF02875">
    <property type="entry name" value="Mur_ligase_C"/>
    <property type="match status" value="1"/>
</dbReference>
<keyword evidence="8" id="KW-0460">Magnesium</keyword>
<sequence length="446" mass="50141">MMLNKKEPEVFTYEEAAAYIEEIPKFTKKHTLEHTKLFLKRLGNPAVDRKIVHVAGTNGKGSVCAYLQAILMAEGKRTGFFTSPHLVSVNERIRMDNVQIDNKTFLEVFRKVLKTVRRMVEDGIEHPSYFEFLFGMGMTAFAETDVEYIILETGLGGRLDATNAVEKPALSIITSISLDHTAILGDTIRKIAVEKAGIIKPKVPVFFDGSNKEAAEVIRTKGEELGVYCREVTNHAYEIREVHRKYIAFSRRSAYDKDVIFQVPMCGCYQAMNAELALEASEYLLAGEEIHMDRWKQVLAQLHWEGRMERIGAHITVDGAHNPGAMQAFVESVKALDESERGEMILLFSAVSDKKYDEMIECLCGNLDVKAYIVTQIEDERGVPVEELADIFRRYTDRPVYCKERLEDAVGTALDKRGESGEIYCLGSLYLVGMIKKLLAGGAIDA</sequence>
<evidence type="ECO:0000256" key="8">
    <source>
        <dbReference type="ARBA" id="ARBA00022842"/>
    </source>
</evidence>
<dbReference type="InterPro" id="IPR036565">
    <property type="entry name" value="Mur-like_cat_sf"/>
</dbReference>
<dbReference type="RefSeq" id="WP_117598465.1">
    <property type="nucleotide sequence ID" value="NZ_CABMEZ010000019.1"/>
</dbReference>
<comment type="cofactor">
    <cofactor evidence="1">
        <name>Mg(2+)</name>
        <dbReference type="ChEBI" id="CHEBI:18420"/>
    </cofactor>
</comment>
<dbReference type="GO" id="GO:0046872">
    <property type="term" value="F:metal ion binding"/>
    <property type="evidence" value="ECO:0007669"/>
    <property type="project" value="UniProtKB-KW"/>
</dbReference>
<evidence type="ECO:0000256" key="5">
    <source>
        <dbReference type="ARBA" id="ARBA00022723"/>
    </source>
</evidence>
<keyword evidence="18" id="KW-1185">Reference proteome</keyword>
<keyword evidence="5" id="KW-0479">Metal-binding</keyword>
<dbReference type="Proteomes" id="UP000284095">
    <property type="component" value="Unassembled WGS sequence"/>
</dbReference>
<gene>
    <name evidence="16" type="ORF">DW265_03135</name>
    <name evidence="15" type="ORF">DW641_12610</name>
    <name evidence="14" type="ORF">DXB16_12810</name>
</gene>
<dbReference type="AlphaFoldDB" id="A0A3E5G731"/>
<dbReference type="EMBL" id="QSVN01000019">
    <property type="protein sequence ID" value="RGO30249.1"/>
    <property type="molecule type" value="Genomic_DNA"/>
</dbReference>
<evidence type="ECO:0000256" key="11">
    <source>
        <dbReference type="PIRNR" id="PIRNR001563"/>
    </source>
</evidence>
<evidence type="ECO:0000259" key="12">
    <source>
        <dbReference type="Pfam" id="PF02875"/>
    </source>
</evidence>
<dbReference type="InterPro" id="IPR001645">
    <property type="entry name" value="Folylpolyglutamate_synth"/>
</dbReference>
<dbReference type="PANTHER" id="PTHR11136:SF0">
    <property type="entry name" value="DIHYDROFOLATE SYNTHETASE-RELATED"/>
    <property type="match status" value="1"/>
</dbReference>
<evidence type="ECO:0000256" key="7">
    <source>
        <dbReference type="ARBA" id="ARBA00022840"/>
    </source>
</evidence>
<comment type="similarity">
    <text evidence="2 11">Belongs to the folylpolyglutamate synthase family.</text>
</comment>
<dbReference type="InterPro" id="IPR013221">
    <property type="entry name" value="Mur_ligase_cen"/>
</dbReference>
<dbReference type="EMBL" id="QRHW01000026">
    <property type="protein sequence ID" value="RHG05537.1"/>
    <property type="molecule type" value="Genomic_DNA"/>
</dbReference>
<evidence type="ECO:0000313" key="14">
    <source>
        <dbReference type="EMBL" id="RGO30249.1"/>
    </source>
</evidence>
<evidence type="ECO:0000256" key="2">
    <source>
        <dbReference type="ARBA" id="ARBA00008276"/>
    </source>
</evidence>
<dbReference type="SUPFAM" id="SSF53244">
    <property type="entry name" value="MurD-like peptide ligases, peptide-binding domain"/>
    <property type="match status" value="1"/>
</dbReference>
<dbReference type="SUPFAM" id="SSF53623">
    <property type="entry name" value="MurD-like peptide ligases, catalytic domain"/>
    <property type="match status" value="1"/>
</dbReference>
<evidence type="ECO:0000256" key="6">
    <source>
        <dbReference type="ARBA" id="ARBA00022741"/>
    </source>
</evidence>
<dbReference type="GO" id="GO:0005524">
    <property type="term" value="F:ATP binding"/>
    <property type="evidence" value="ECO:0007669"/>
    <property type="project" value="UniProtKB-KW"/>
</dbReference>
<evidence type="ECO:0000256" key="9">
    <source>
        <dbReference type="ARBA" id="ARBA00030592"/>
    </source>
</evidence>
<evidence type="ECO:0000256" key="3">
    <source>
        <dbReference type="ARBA" id="ARBA00013025"/>
    </source>
</evidence>
<dbReference type="PIRSF" id="PIRSF001563">
    <property type="entry name" value="Folylpolyglu_synth"/>
    <property type="match status" value="1"/>
</dbReference>
<evidence type="ECO:0000313" key="16">
    <source>
        <dbReference type="EMBL" id="RHG27770.1"/>
    </source>
</evidence>
<accession>A0A3E5G731</accession>
<name>A0A3E5G731_9FIRM</name>
<dbReference type="GO" id="GO:0005829">
    <property type="term" value="C:cytosol"/>
    <property type="evidence" value="ECO:0007669"/>
    <property type="project" value="TreeGrafter"/>
</dbReference>
<dbReference type="InterPro" id="IPR004101">
    <property type="entry name" value="Mur_ligase_C"/>
</dbReference>
<reference evidence="17 18" key="1">
    <citation type="submission" date="2018-08" db="EMBL/GenBank/DDBJ databases">
        <title>A genome reference for cultivated species of the human gut microbiota.</title>
        <authorList>
            <person name="Zou Y."/>
            <person name="Xue W."/>
            <person name="Luo G."/>
        </authorList>
    </citation>
    <scope>NUCLEOTIDE SEQUENCE [LARGE SCALE GENOMIC DNA]</scope>
    <source>
        <strain evidence="16 18">AM22-22</strain>
        <strain evidence="15 19">AM23-13</strain>
        <strain evidence="14 17">OM02-16</strain>
    </source>
</reference>
<dbReference type="Gene3D" id="3.40.1190.10">
    <property type="entry name" value="Mur-like, catalytic domain"/>
    <property type="match status" value="1"/>
</dbReference>
<evidence type="ECO:0000256" key="4">
    <source>
        <dbReference type="ARBA" id="ARBA00022598"/>
    </source>
</evidence>
<dbReference type="Gene3D" id="3.90.190.20">
    <property type="entry name" value="Mur ligase, C-terminal domain"/>
    <property type="match status" value="1"/>
</dbReference>
<feature type="domain" description="Mur ligase C-terminal" evidence="12">
    <location>
        <begin position="306"/>
        <end position="423"/>
    </location>
</feature>
<dbReference type="PANTHER" id="PTHR11136">
    <property type="entry name" value="FOLYLPOLYGLUTAMATE SYNTHASE-RELATED"/>
    <property type="match status" value="1"/>
</dbReference>